<organism evidence="6 7">
    <name type="scientific">Actinoplanes nipponensis</name>
    <dbReference type="NCBI Taxonomy" id="135950"/>
    <lineage>
        <taxon>Bacteria</taxon>
        <taxon>Bacillati</taxon>
        <taxon>Actinomycetota</taxon>
        <taxon>Actinomycetes</taxon>
        <taxon>Micromonosporales</taxon>
        <taxon>Micromonosporaceae</taxon>
        <taxon>Actinoplanes</taxon>
    </lineage>
</organism>
<keyword evidence="1" id="KW-0805">Transcription regulation</keyword>
<protein>
    <submittedName>
        <fullName evidence="6">TetR family transcriptional regulator</fullName>
    </submittedName>
</protein>
<evidence type="ECO:0000256" key="2">
    <source>
        <dbReference type="ARBA" id="ARBA00023125"/>
    </source>
</evidence>
<dbReference type="Gene3D" id="1.10.357.10">
    <property type="entry name" value="Tetracycline Repressor, domain 2"/>
    <property type="match status" value="1"/>
</dbReference>
<dbReference type="InterPro" id="IPR050109">
    <property type="entry name" value="HTH-type_TetR-like_transc_reg"/>
</dbReference>
<dbReference type="PROSITE" id="PS01081">
    <property type="entry name" value="HTH_TETR_1"/>
    <property type="match status" value="1"/>
</dbReference>
<evidence type="ECO:0000313" key="6">
    <source>
        <dbReference type="EMBL" id="GIE50025.1"/>
    </source>
</evidence>
<dbReference type="Pfam" id="PF00440">
    <property type="entry name" value="TetR_N"/>
    <property type="match status" value="1"/>
</dbReference>
<proteinExistence type="predicted"/>
<evidence type="ECO:0000256" key="1">
    <source>
        <dbReference type="ARBA" id="ARBA00023015"/>
    </source>
</evidence>
<dbReference type="PANTHER" id="PTHR30055">
    <property type="entry name" value="HTH-TYPE TRANSCRIPTIONAL REGULATOR RUTR"/>
    <property type="match status" value="1"/>
</dbReference>
<keyword evidence="3" id="KW-0804">Transcription</keyword>
<dbReference type="EMBL" id="BOMQ01000044">
    <property type="protein sequence ID" value="GIE50025.1"/>
    <property type="molecule type" value="Genomic_DNA"/>
</dbReference>
<evidence type="ECO:0000259" key="5">
    <source>
        <dbReference type="PROSITE" id="PS50977"/>
    </source>
</evidence>
<dbReference type="PRINTS" id="PR00455">
    <property type="entry name" value="HTHTETR"/>
</dbReference>
<feature type="domain" description="HTH tetR-type" evidence="5">
    <location>
        <begin position="15"/>
        <end position="74"/>
    </location>
</feature>
<dbReference type="AlphaFoldDB" id="A0A919JIR3"/>
<keyword evidence="7" id="KW-1185">Reference proteome</keyword>
<feature type="DNA-binding region" description="H-T-H motif" evidence="4">
    <location>
        <begin position="37"/>
        <end position="56"/>
    </location>
</feature>
<reference evidence="6" key="1">
    <citation type="submission" date="2021-01" db="EMBL/GenBank/DDBJ databases">
        <title>Whole genome shotgun sequence of Actinoplanes nipponensis NBRC 14063.</title>
        <authorList>
            <person name="Komaki H."/>
            <person name="Tamura T."/>
        </authorList>
    </citation>
    <scope>NUCLEOTIDE SEQUENCE</scope>
    <source>
        <strain evidence="6">NBRC 14063</strain>
    </source>
</reference>
<dbReference type="PANTHER" id="PTHR30055:SF234">
    <property type="entry name" value="HTH-TYPE TRANSCRIPTIONAL REGULATOR BETI"/>
    <property type="match status" value="1"/>
</dbReference>
<sequence length="218" mass="23358">MPVPYESTGRARQKLRTREALLLAARELLRGGGPEPTVEEVAQAAGISRTTAYRYFPNQRSLVLAAHPETRQRSLLPAGAPADPFARLDLTMAEFARIILEWEPQLRAALRLSLTPGPDSDGPALRQGRAIGWIEDALDPLRATHPGLDVPRLAGTIRAATGIEALVWLTDVAGVPRSEIPERMRWTARALLAAALADAAGSATPGGQAERPAEAGRS</sequence>
<gene>
    <name evidence="6" type="ORF">Ani05nite_35590</name>
</gene>
<dbReference type="PROSITE" id="PS50977">
    <property type="entry name" value="HTH_TETR_2"/>
    <property type="match status" value="1"/>
</dbReference>
<evidence type="ECO:0000256" key="3">
    <source>
        <dbReference type="ARBA" id="ARBA00023163"/>
    </source>
</evidence>
<dbReference type="InterPro" id="IPR023772">
    <property type="entry name" value="DNA-bd_HTH_TetR-type_CS"/>
</dbReference>
<dbReference type="SUPFAM" id="SSF46689">
    <property type="entry name" value="Homeodomain-like"/>
    <property type="match status" value="1"/>
</dbReference>
<dbReference type="RefSeq" id="WP_203769649.1">
    <property type="nucleotide sequence ID" value="NZ_BAAAYJ010000107.1"/>
</dbReference>
<dbReference type="InterPro" id="IPR001647">
    <property type="entry name" value="HTH_TetR"/>
</dbReference>
<dbReference type="InterPro" id="IPR009057">
    <property type="entry name" value="Homeodomain-like_sf"/>
</dbReference>
<accession>A0A919JIR3</accession>
<evidence type="ECO:0000313" key="7">
    <source>
        <dbReference type="Proteomes" id="UP000647172"/>
    </source>
</evidence>
<comment type="caution">
    <text evidence="6">The sequence shown here is derived from an EMBL/GenBank/DDBJ whole genome shotgun (WGS) entry which is preliminary data.</text>
</comment>
<name>A0A919JIR3_9ACTN</name>
<dbReference type="GO" id="GO:0003700">
    <property type="term" value="F:DNA-binding transcription factor activity"/>
    <property type="evidence" value="ECO:0007669"/>
    <property type="project" value="TreeGrafter"/>
</dbReference>
<dbReference type="GO" id="GO:0000976">
    <property type="term" value="F:transcription cis-regulatory region binding"/>
    <property type="evidence" value="ECO:0007669"/>
    <property type="project" value="TreeGrafter"/>
</dbReference>
<keyword evidence="2 4" id="KW-0238">DNA-binding</keyword>
<dbReference type="Proteomes" id="UP000647172">
    <property type="component" value="Unassembled WGS sequence"/>
</dbReference>
<evidence type="ECO:0000256" key="4">
    <source>
        <dbReference type="PROSITE-ProRule" id="PRU00335"/>
    </source>
</evidence>